<dbReference type="GO" id="GO:0008270">
    <property type="term" value="F:zinc ion binding"/>
    <property type="evidence" value="ECO:0007669"/>
    <property type="project" value="UniProtKB-UniRule"/>
</dbReference>
<dbReference type="Proteomes" id="UP000694228">
    <property type="component" value="Chromosome"/>
</dbReference>
<keyword evidence="5 8" id="KW-0255">Endonuclease</keyword>
<dbReference type="OrthoDB" id="10058at2157"/>
<comment type="subunit">
    <text evidence="8">Consists of a catalytic RNA component and at least 4-5 protein subunits.</text>
</comment>
<dbReference type="HAMAP" id="MF_00757">
    <property type="entry name" value="RNase_P_4"/>
    <property type="match status" value="1"/>
</dbReference>
<dbReference type="AlphaFoldDB" id="A0A8F5ZDM1"/>
<feature type="binding site" evidence="8">
    <location>
        <position position="92"/>
    </location>
    <ligand>
        <name>Zn(2+)</name>
        <dbReference type="ChEBI" id="CHEBI:29105"/>
    </ligand>
</feature>
<evidence type="ECO:0000256" key="2">
    <source>
        <dbReference type="ARBA" id="ARBA00022694"/>
    </source>
</evidence>
<evidence type="ECO:0000313" key="9">
    <source>
        <dbReference type="EMBL" id="QXO93460.1"/>
    </source>
</evidence>
<dbReference type="Gene3D" id="1.20.5.420">
    <property type="entry name" value="Immunoglobulin FC, subunit C"/>
    <property type="match status" value="1"/>
</dbReference>
<proteinExistence type="inferred from homology"/>
<dbReference type="InterPro" id="IPR007175">
    <property type="entry name" value="Rpr2/Snm1/Rpp21"/>
</dbReference>
<evidence type="ECO:0000313" key="10">
    <source>
        <dbReference type="Proteomes" id="UP000694228"/>
    </source>
</evidence>
<comment type="catalytic activity">
    <reaction evidence="8">
        <text>Endonucleolytic cleavage of RNA, removing 5'-extranucleotides from tRNA precursor.</text>
        <dbReference type="EC" id="3.1.26.5"/>
    </reaction>
</comment>
<evidence type="ECO:0000256" key="4">
    <source>
        <dbReference type="ARBA" id="ARBA00022723"/>
    </source>
</evidence>
<name>A0A8F5ZDM1_METHU</name>
<keyword evidence="3 8" id="KW-0540">Nuclease</keyword>
<dbReference type="GO" id="GO:0001682">
    <property type="term" value="P:tRNA 5'-leader removal"/>
    <property type="evidence" value="ECO:0007669"/>
    <property type="project" value="UniProtKB-UniRule"/>
</dbReference>
<dbReference type="Pfam" id="PF04032">
    <property type="entry name" value="Rpr2"/>
    <property type="match status" value="1"/>
</dbReference>
<dbReference type="PANTHER" id="PTHR14742:SF0">
    <property type="entry name" value="RIBONUCLEASE P PROTEIN SUBUNIT P21"/>
    <property type="match status" value="1"/>
</dbReference>
<reference evidence="9 10" key="1">
    <citation type="submission" date="2021-06" db="EMBL/GenBank/DDBJ databases">
        <title>Complete genome sequence of the secondary alcohol utilizing methanogen Methanospirillum hungatei strain GP1.</title>
        <authorList>
            <person name="Day L.A."/>
            <person name="Costa K.C."/>
        </authorList>
    </citation>
    <scope>NUCLEOTIDE SEQUENCE [LARGE SCALE GENOMIC DNA]</scope>
    <source>
        <strain evidence="9 10">GP1</strain>
    </source>
</reference>
<feature type="binding site" evidence="8">
    <location>
        <position position="66"/>
    </location>
    <ligand>
        <name>Zn(2+)</name>
        <dbReference type="ChEBI" id="CHEBI:29105"/>
    </ligand>
</feature>
<dbReference type="GO" id="GO:0005737">
    <property type="term" value="C:cytoplasm"/>
    <property type="evidence" value="ECO:0007669"/>
    <property type="project" value="UniProtKB-SubCell"/>
</dbReference>
<comment type="subcellular location">
    <subcellularLocation>
        <location evidence="8">Cytoplasm</location>
    </subcellularLocation>
</comment>
<evidence type="ECO:0000256" key="6">
    <source>
        <dbReference type="ARBA" id="ARBA00022801"/>
    </source>
</evidence>
<dbReference type="PIRSF" id="PIRSF004878">
    <property type="entry name" value="RNase_P_4"/>
    <property type="match status" value="1"/>
</dbReference>
<dbReference type="Gene3D" id="6.20.50.20">
    <property type="match status" value="1"/>
</dbReference>
<comment type="function">
    <text evidence="8">Part of ribonuclease P, a protein complex that generates mature tRNA molecules by cleaving their 5'-ends.</text>
</comment>
<keyword evidence="4 8" id="KW-0479">Metal-binding</keyword>
<keyword evidence="6 8" id="KW-0378">Hydrolase</keyword>
<feature type="binding site" evidence="8">
    <location>
        <position position="89"/>
    </location>
    <ligand>
        <name>Zn(2+)</name>
        <dbReference type="ChEBI" id="CHEBI:29105"/>
    </ligand>
</feature>
<sequence length="118" mass="14168">MSRRYPRSDRKHIAMERILILFSQAESFFQWDPEYSHHCVRQARLIAMKERIRIPPELRRRYCRKCNSYLVPGRTGTVRIYRGRVIITCLSCGWHRRFPISRSKNINGKEKASESRIS</sequence>
<dbReference type="EC" id="3.1.26.5" evidence="8"/>
<protein>
    <recommendedName>
        <fullName evidence="8">Ribonuclease P protein component 4</fullName>
        <shortName evidence="8">RNase P component 4</shortName>
        <ecNumber evidence="8">3.1.26.5</ecNumber>
    </recommendedName>
    <alternativeName>
        <fullName evidence="8">Rpp21</fullName>
    </alternativeName>
</protein>
<keyword evidence="2 8" id="KW-0819">tRNA processing</keyword>
<evidence type="ECO:0000256" key="7">
    <source>
        <dbReference type="ARBA" id="ARBA00022833"/>
    </source>
</evidence>
<evidence type="ECO:0000256" key="8">
    <source>
        <dbReference type="HAMAP-Rule" id="MF_00757"/>
    </source>
</evidence>
<organism evidence="9 10">
    <name type="scientific">Methanospirillum hungatei</name>
    <dbReference type="NCBI Taxonomy" id="2203"/>
    <lineage>
        <taxon>Archaea</taxon>
        <taxon>Methanobacteriati</taxon>
        <taxon>Methanobacteriota</taxon>
        <taxon>Stenosarchaea group</taxon>
        <taxon>Methanomicrobia</taxon>
        <taxon>Methanomicrobiales</taxon>
        <taxon>Methanospirillaceae</taxon>
        <taxon>Methanospirillum</taxon>
    </lineage>
</organism>
<evidence type="ECO:0000256" key="1">
    <source>
        <dbReference type="ARBA" id="ARBA00022490"/>
    </source>
</evidence>
<gene>
    <name evidence="8" type="primary">rnp4</name>
    <name evidence="9" type="ORF">KSK55_08670</name>
</gene>
<keyword evidence="7 8" id="KW-0862">Zinc</keyword>
<feature type="binding site" evidence="8">
    <location>
        <position position="63"/>
    </location>
    <ligand>
        <name>Zn(2+)</name>
        <dbReference type="ChEBI" id="CHEBI:29105"/>
    </ligand>
</feature>
<dbReference type="InterPro" id="IPR016432">
    <property type="entry name" value="RNP4"/>
</dbReference>
<comment type="similarity">
    <text evidence="8">Belongs to the eukaryotic/archaeal RNase P protein component 4 family.</text>
</comment>
<evidence type="ECO:0000256" key="5">
    <source>
        <dbReference type="ARBA" id="ARBA00022759"/>
    </source>
</evidence>
<dbReference type="EMBL" id="CP077107">
    <property type="protein sequence ID" value="QXO93460.1"/>
    <property type="molecule type" value="Genomic_DNA"/>
</dbReference>
<accession>A0A8F5ZDM1</accession>
<comment type="cofactor">
    <cofactor evidence="8">
        <name>Zn(2+)</name>
        <dbReference type="ChEBI" id="CHEBI:29105"/>
    </cofactor>
    <text evidence="8">Binds 1 zinc ion per subunit.</text>
</comment>
<evidence type="ECO:0000256" key="3">
    <source>
        <dbReference type="ARBA" id="ARBA00022722"/>
    </source>
</evidence>
<keyword evidence="1 8" id="KW-0963">Cytoplasm</keyword>
<dbReference type="GO" id="GO:0004526">
    <property type="term" value="F:ribonuclease P activity"/>
    <property type="evidence" value="ECO:0007669"/>
    <property type="project" value="UniProtKB-UniRule"/>
</dbReference>
<dbReference type="PANTHER" id="PTHR14742">
    <property type="entry name" value="RIBONUCLEASE P SUBUNIT P21"/>
    <property type="match status" value="1"/>
</dbReference>
<dbReference type="GO" id="GO:0030677">
    <property type="term" value="C:ribonuclease P complex"/>
    <property type="evidence" value="ECO:0007669"/>
    <property type="project" value="UniProtKB-UniRule"/>
</dbReference>